<dbReference type="GO" id="GO:0009307">
    <property type="term" value="P:DNA restriction-modification system"/>
    <property type="evidence" value="ECO:0007669"/>
    <property type="project" value="InterPro"/>
</dbReference>
<dbReference type="GO" id="GO:0003677">
    <property type="term" value="F:DNA binding"/>
    <property type="evidence" value="ECO:0007669"/>
    <property type="project" value="InterPro"/>
</dbReference>
<comment type="caution">
    <text evidence="2">The sequence shown here is derived from an EMBL/GenBank/DDBJ whole genome shotgun (WGS) entry which is preliminary data.</text>
</comment>
<gene>
    <name evidence="2" type="ORF">QDS18_23740</name>
</gene>
<dbReference type="InterPro" id="IPR007560">
    <property type="entry name" value="Restrct_endonuc_IV_Mrr"/>
</dbReference>
<dbReference type="EMBL" id="JARVWT010000013">
    <property type="protein sequence ID" value="MDH2333886.1"/>
    <property type="molecule type" value="Genomic_DNA"/>
</dbReference>
<dbReference type="GO" id="GO:0004519">
    <property type="term" value="F:endonuclease activity"/>
    <property type="evidence" value="ECO:0007669"/>
    <property type="project" value="UniProtKB-KW"/>
</dbReference>
<reference evidence="2" key="1">
    <citation type="submission" date="2023-04" db="EMBL/GenBank/DDBJ databases">
        <title>Uncovering the Secrets of Slow-Growing Bacteria in Tropical Savanna Soil through Cultivation and Genomic Analysis.</title>
        <authorList>
            <person name="Goncalves O.S."/>
            <person name="Santana M.F."/>
        </authorList>
    </citation>
    <scope>NUCLEOTIDE SEQUENCE</scope>
    <source>
        <strain evidence="2">ANTI</strain>
    </source>
</reference>
<evidence type="ECO:0000313" key="2">
    <source>
        <dbReference type="EMBL" id="MDH2333886.1"/>
    </source>
</evidence>
<accession>A0AAP4A3A7</accession>
<dbReference type="Pfam" id="PF04471">
    <property type="entry name" value="Mrr_cat"/>
    <property type="match status" value="1"/>
</dbReference>
<evidence type="ECO:0000259" key="1">
    <source>
        <dbReference type="Pfam" id="PF04471"/>
    </source>
</evidence>
<proteinExistence type="predicted"/>
<evidence type="ECO:0000313" key="3">
    <source>
        <dbReference type="Proteomes" id="UP001229409"/>
    </source>
</evidence>
<dbReference type="EC" id="3.1.21.-" evidence="2"/>
<keyword evidence="2" id="KW-0540">Nuclease</keyword>
<keyword evidence="2" id="KW-0378">Hydrolase</keyword>
<keyword evidence="2" id="KW-0255">Endonuclease</keyword>
<dbReference type="Proteomes" id="UP001229409">
    <property type="component" value="Unassembled WGS sequence"/>
</dbReference>
<name>A0AAP4A3A7_PAEPO</name>
<dbReference type="GO" id="GO:0016787">
    <property type="term" value="F:hydrolase activity"/>
    <property type="evidence" value="ECO:0007669"/>
    <property type="project" value="UniProtKB-KW"/>
</dbReference>
<organism evidence="2 3">
    <name type="scientific">Paenibacillus polymyxa</name>
    <name type="common">Bacillus polymyxa</name>
    <dbReference type="NCBI Taxonomy" id="1406"/>
    <lineage>
        <taxon>Bacteria</taxon>
        <taxon>Bacillati</taxon>
        <taxon>Bacillota</taxon>
        <taxon>Bacilli</taxon>
        <taxon>Bacillales</taxon>
        <taxon>Paenibacillaceae</taxon>
        <taxon>Paenibacillus</taxon>
    </lineage>
</organism>
<feature type="domain" description="Restriction endonuclease type IV Mrr" evidence="1">
    <location>
        <begin position="2"/>
        <end position="43"/>
    </location>
</feature>
<protein>
    <submittedName>
        <fullName evidence="2">Restriction endonuclease</fullName>
        <ecNumber evidence="2">3.1.21.-</ecNumber>
    </submittedName>
</protein>
<dbReference type="AlphaFoldDB" id="A0AAP4A3A7"/>
<sequence length="51" mass="5681">MAVQCKCWKRDVENGILLQLKAGKQVHSCCVAWMVTTSNFTRQQGAGELVI</sequence>